<evidence type="ECO:0000259" key="3">
    <source>
        <dbReference type="Pfam" id="PF19278"/>
    </source>
</evidence>
<gene>
    <name evidence="4" type="ORF">ACFOOQ_22745</name>
</gene>
<dbReference type="InterPro" id="IPR008040">
    <property type="entry name" value="Hydant_A_N"/>
</dbReference>
<sequence length="699" mass="75254">MEIAKMDLRARVGVDIGGTFTDVALEYPGGLATAKVLTNYSQPEQAIIDGIEKAARKADIPLDRIGQVIHGTTLVTNALIERKGARLAFVTTEGFRDVVEMRSENRFEQYDLNITLPQPLVMRQDRYTVRERVAADGSVLRPLDRQDVDRVVKSIRDQKYEAVAIGFIHAYANGRHEKEMADALKAACPDVAISLSSVVSPQIREFERFNTVIANAYVQPMVASYLNRLVRRLGERGINAAVYMMHSGGGLISVENAVEQPVRLLESGPAGGAIFAANYARAHGFDKVVSFDMGGTTAKICLIEGGTPKTASLFEVARTYRFKKGSGMPVSTPVVEMVEIGAGGGSIASIDSMGRIRVGPRSAASEPGPACYQRGGTEPTVTDANLILGRLDPDNFAGGEIHLSVPNADNALATHLCGPAAATPSDAAFGVTEMVDENMANAARAHTIENGRDVQSFTMIAFGGGAPLHASRQCEKLGIDRLLIPPGAGVGSAIGFLRAPFSYEASRGFFQRLATMDIQAVSRMLAVLEDEARAFVASCADEIDITAQRTAFMRYAGQGWEIPVPLAIDIDDATDPSCLRAAFEECYRRLFGRIIDGLEVEITNWSVLVTSRPLEVPPVARRSLVADPITGKPRRFYDAAQRRLVEGQEVERAAMLPGAAVVGPAVIIESETSTVITSAFSAVMQDDGSLLVIKKEKHV</sequence>
<dbReference type="SUPFAM" id="SSF53067">
    <property type="entry name" value="Actin-like ATPase domain"/>
    <property type="match status" value="1"/>
</dbReference>
<name>A0ABV7VNB3_9PROT</name>
<proteinExistence type="predicted"/>
<dbReference type="Pfam" id="PF05378">
    <property type="entry name" value="Hydant_A_N"/>
    <property type="match status" value="1"/>
</dbReference>
<evidence type="ECO:0000313" key="4">
    <source>
        <dbReference type="EMBL" id="MFC3678382.1"/>
    </source>
</evidence>
<evidence type="ECO:0000259" key="1">
    <source>
        <dbReference type="Pfam" id="PF01968"/>
    </source>
</evidence>
<reference evidence="5" key="1">
    <citation type="journal article" date="2019" name="Int. J. Syst. Evol. Microbiol.">
        <title>The Global Catalogue of Microorganisms (GCM) 10K type strain sequencing project: providing services to taxonomists for standard genome sequencing and annotation.</title>
        <authorList>
            <consortium name="The Broad Institute Genomics Platform"/>
            <consortium name="The Broad Institute Genome Sequencing Center for Infectious Disease"/>
            <person name="Wu L."/>
            <person name="Ma J."/>
        </authorList>
    </citation>
    <scope>NUCLEOTIDE SEQUENCE [LARGE SCALE GENOMIC DNA]</scope>
    <source>
        <strain evidence="5">KCTC 42182</strain>
    </source>
</reference>
<dbReference type="PANTHER" id="PTHR11365:SF23">
    <property type="entry name" value="HYPOTHETICAL 5-OXOPROLINASE (EUROFUNG)-RELATED"/>
    <property type="match status" value="1"/>
</dbReference>
<protein>
    <submittedName>
        <fullName evidence="4">Hydantoinase/oxoprolinase family protein</fullName>
    </submittedName>
</protein>
<feature type="domain" description="Hydantoinase/oxoprolinase N-terminal" evidence="2">
    <location>
        <begin position="11"/>
        <end position="186"/>
    </location>
</feature>
<dbReference type="PANTHER" id="PTHR11365">
    <property type="entry name" value="5-OXOPROLINASE RELATED"/>
    <property type="match status" value="1"/>
</dbReference>
<keyword evidence="5" id="KW-1185">Reference proteome</keyword>
<feature type="domain" description="Acetophenone carboxylase-like C-terminal" evidence="3">
    <location>
        <begin position="533"/>
        <end position="687"/>
    </location>
</feature>
<dbReference type="InterPro" id="IPR045079">
    <property type="entry name" value="Oxoprolinase-like"/>
</dbReference>
<dbReference type="Pfam" id="PF19278">
    <property type="entry name" value="Hydant_A_C"/>
    <property type="match status" value="1"/>
</dbReference>
<feature type="domain" description="Hydantoinase A/oxoprolinase" evidence="1">
    <location>
        <begin position="208"/>
        <end position="502"/>
    </location>
</feature>
<dbReference type="InterPro" id="IPR002821">
    <property type="entry name" value="Hydantoinase_A"/>
</dbReference>
<organism evidence="4 5">
    <name type="scientific">Ferrovibrio xuzhouensis</name>
    <dbReference type="NCBI Taxonomy" id="1576914"/>
    <lineage>
        <taxon>Bacteria</taxon>
        <taxon>Pseudomonadati</taxon>
        <taxon>Pseudomonadota</taxon>
        <taxon>Alphaproteobacteria</taxon>
        <taxon>Rhodospirillales</taxon>
        <taxon>Rhodospirillaceae</taxon>
        <taxon>Ferrovibrio</taxon>
    </lineage>
</organism>
<dbReference type="Pfam" id="PF01968">
    <property type="entry name" value="Hydantoinase_A"/>
    <property type="match status" value="1"/>
</dbReference>
<accession>A0ABV7VNB3</accession>
<dbReference type="EMBL" id="JBHRYJ010000008">
    <property type="protein sequence ID" value="MFC3678382.1"/>
    <property type="molecule type" value="Genomic_DNA"/>
</dbReference>
<dbReference type="RefSeq" id="WP_379730014.1">
    <property type="nucleotide sequence ID" value="NZ_JBHRYJ010000008.1"/>
</dbReference>
<evidence type="ECO:0000313" key="5">
    <source>
        <dbReference type="Proteomes" id="UP001595711"/>
    </source>
</evidence>
<comment type="caution">
    <text evidence="4">The sequence shown here is derived from an EMBL/GenBank/DDBJ whole genome shotgun (WGS) entry which is preliminary data.</text>
</comment>
<dbReference type="InterPro" id="IPR049517">
    <property type="entry name" value="ACX-like_C"/>
</dbReference>
<dbReference type="InterPro" id="IPR043129">
    <property type="entry name" value="ATPase_NBD"/>
</dbReference>
<dbReference type="Proteomes" id="UP001595711">
    <property type="component" value="Unassembled WGS sequence"/>
</dbReference>
<evidence type="ECO:0000259" key="2">
    <source>
        <dbReference type="Pfam" id="PF05378"/>
    </source>
</evidence>